<feature type="transmembrane region" description="Helical" evidence="1">
    <location>
        <begin position="12"/>
        <end position="36"/>
    </location>
</feature>
<dbReference type="Proteomes" id="UP000624709">
    <property type="component" value="Unassembled WGS sequence"/>
</dbReference>
<dbReference type="InterPro" id="IPR037140">
    <property type="entry name" value="VHL_beta_dom_sf"/>
</dbReference>
<dbReference type="EMBL" id="BOMS01000044">
    <property type="protein sequence ID" value="GIE67124.1"/>
    <property type="molecule type" value="Genomic_DNA"/>
</dbReference>
<evidence type="ECO:0000256" key="1">
    <source>
        <dbReference type="SAM" id="Phobius"/>
    </source>
</evidence>
<keyword evidence="1" id="KW-0812">Transmembrane</keyword>
<gene>
    <name evidence="2" type="ORF">Apa02nite_032320</name>
</gene>
<evidence type="ECO:0000313" key="3">
    <source>
        <dbReference type="Proteomes" id="UP000624709"/>
    </source>
</evidence>
<dbReference type="SUPFAM" id="SSF49468">
    <property type="entry name" value="VHL"/>
    <property type="match status" value="1"/>
</dbReference>
<protein>
    <recommendedName>
        <fullName evidence="4">von Hippel-Lindau disease tumour suppressor beta domain-containing protein</fullName>
    </recommendedName>
</protein>
<reference evidence="2 3" key="1">
    <citation type="submission" date="2021-01" db="EMBL/GenBank/DDBJ databases">
        <title>Whole genome shotgun sequence of Actinoplanes palleronii NBRC 14916.</title>
        <authorList>
            <person name="Komaki H."/>
            <person name="Tamura T."/>
        </authorList>
    </citation>
    <scope>NUCLEOTIDE SEQUENCE [LARGE SCALE GENOMIC DNA]</scope>
    <source>
        <strain evidence="2 3">NBRC 14916</strain>
    </source>
</reference>
<evidence type="ECO:0000313" key="2">
    <source>
        <dbReference type="EMBL" id="GIE67124.1"/>
    </source>
</evidence>
<organism evidence="2 3">
    <name type="scientific">Actinoplanes palleronii</name>
    <dbReference type="NCBI Taxonomy" id="113570"/>
    <lineage>
        <taxon>Bacteria</taxon>
        <taxon>Bacillati</taxon>
        <taxon>Actinomycetota</taxon>
        <taxon>Actinomycetes</taxon>
        <taxon>Micromonosporales</taxon>
        <taxon>Micromonosporaceae</taxon>
        <taxon>Actinoplanes</taxon>
    </lineage>
</organism>
<keyword evidence="3" id="KW-1185">Reference proteome</keyword>
<keyword evidence="1" id="KW-1133">Transmembrane helix</keyword>
<name>A0ABQ4B921_9ACTN</name>
<dbReference type="InterPro" id="IPR036208">
    <property type="entry name" value="VHL_sf"/>
</dbReference>
<sequence length="144" mass="15224">MDPVVPPRDTRRLVAVVIALVAVLTVGAAVLIVQLWPSGPAAVDAADVRTWPPLRALSIDLEASLRSTEDGSETTIGFINETGEPVTISWLGHEGERAAYATVEAGETYQQSTFGGHFWVASRADGTALAVFQATAEPGRAVIR</sequence>
<proteinExistence type="predicted"/>
<keyword evidence="1" id="KW-0472">Membrane</keyword>
<evidence type="ECO:0008006" key="4">
    <source>
        <dbReference type="Google" id="ProtNLM"/>
    </source>
</evidence>
<dbReference type="Gene3D" id="2.60.40.780">
    <property type="entry name" value="von Hippel-Lindau disease tumour suppressor, beta domain"/>
    <property type="match status" value="1"/>
</dbReference>
<comment type="caution">
    <text evidence="2">The sequence shown here is derived from an EMBL/GenBank/DDBJ whole genome shotgun (WGS) entry which is preliminary data.</text>
</comment>
<accession>A0ABQ4B921</accession>